<protein>
    <submittedName>
        <fullName evidence="3 4">Uncharacterized protein LOC107069767 isoform X1</fullName>
    </submittedName>
</protein>
<name>A0ABM1IRJ2_POLDO</name>
<accession>A0ABM1IRJ2</accession>
<evidence type="ECO:0000256" key="1">
    <source>
        <dbReference type="SAM" id="SignalP"/>
    </source>
</evidence>
<keyword evidence="1" id="KW-0732">Signal</keyword>
<keyword evidence="2" id="KW-1185">Reference proteome</keyword>
<dbReference type="Proteomes" id="UP000694924">
    <property type="component" value="Unplaced"/>
</dbReference>
<dbReference type="RefSeq" id="XP_015182829.1">
    <property type="nucleotide sequence ID" value="XM_015327343.1"/>
</dbReference>
<feature type="chain" id="PRO_5045022489" evidence="1">
    <location>
        <begin position="23"/>
        <end position="224"/>
    </location>
</feature>
<feature type="signal peptide" evidence="1">
    <location>
        <begin position="1"/>
        <end position="22"/>
    </location>
</feature>
<sequence length="224" mass="24980">MIAIIRQLVFCFVGIELFLCSAESIKKPHGTALFGEPCERDYHCIENAFCRGQSICQCEQHYSPNPEKTACLATVGLSCKDDSTCATMSNAVCRQNVCTCKDEFTLDINNSSNCMKRPSREGDVCQRRDECEEAMERAICINNKCHCINSFRFVKEIGKCIAARNLYNSCSKDYECFLDGKPNILQCKNNECVCRDNDLHCNTGSFVAATIGLIVSTLILARTA</sequence>
<dbReference type="GeneID" id="107069767"/>
<evidence type="ECO:0000313" key="3">
    <source>
        <dbReference type="RefSeq" id="XP_015182829.1"/>
    </source>
</evidence>
<proteinExistence type="predicted"/>
<reference evidence="3 4" key="1">
    <citation type="submission" date="2025-05" db="UniProtKB">
        <authorList>
            <consortium name="RefSeq"/>
        </authorList>
    </citation>
    <scope>IDENTIFICATION</scope>
    <source>
        <tissue evidence="3 4">Whole body</tissue>
    </source>
</reference>
<evidence type="ECO:0000313" key="4">
    <source>
        <dbReference type="RefSeq" id="XP_015182830.1"/>
    </source>
</evidence>
<gene>
    <name evidence="3 4" type="primary">LOC107069767</name>
</gene>
<dbReference type="RefSeq" id="XP_015182830.1">
    <property type="nucleotide sequence ID" value="XM_015327344.1"/>
</dbReference>
<organism evidence="2 3">
    <name type="scientific">Polistes dominula</name>
    <name type="common">European paper wasp</name>
    <name type="synonym">Vespa dominula</name>
    <dbReference type="NCBI Taxonomy" id="743375"/>
    <lineage>
        <taxon>Eukaryota</taxon>
        <taxon>Metazoa</taxon>
        <taxon>Ecdysozoa</taxon>
        <taxon>Arthropoda</taxon>
        <taxon>Hexapoda</taxon>
        <taxon>Insecta</taxon>
        <taxon>Pterygota</taxon>
        <taxon>Neoptera</taxon>
        <taxon>Endopterygota</taxon>
        <taxon>Hymenoptera</taxon>
        <taxon>Apocrita</taxon>
        <taxon>Aculeata</taxon>
        <taxon>Vespoidea</taxon>
        <taxon>Vespidae</taxon>
        <taxon>Polistinae</taxon>
        <taxon>Polistini</taxon>
        <taxon>Polistes</taxon>
    </lineage>
</organism>
<evidence type="ECO:0000313" key="2">
    <source>
        <dbReference type="Proteomes" id="UP000694924"/>
    </source>
</evidence>
<dbReference type="PANTHER" id="PTHR39069">
    <property type="entry name" value="ECDYSONE-INDUCIBLE GENE E1, ISOFORM A"/>
    <property type="match status" value="1"/>
</dbReference>
<dbReference type="PANTHER" id="PTHR39069:SF8">
    <property type="entry name" value="FI17111P1"/>
    <property type="match status" value="1"/>
</dbReference>